<gene>
    <name evidence="1" type="ORF">B5766_03060</name>
</gene>
<accession>A0A2A6FU00</accession>
<dbReference type="EMBL" id="NAEP01000023">
    <property type="protein sequence ID" value="PDQ36128.1"/>
    <property type="molecule type" value="Genomic_DNA"/>
</dbReference>
<evidence type="ECO:0008006" key="3">
    <source>
        <dbReference type="Google" id="ProtNLM"/>
    </source>
</evidence>
<proteinExistence type="predicted"/>
<dbReference type="Proteomes" id="UP000219994">
    <property type="component" value="Unassembled WGS sequence"/>
</dbReference>
<protein>
    <recommendedName>
        <fullName evidence="3">Thiol-disulfide oxidoreductase</fullName>
    </recommendedName>
</protein>
<dbReference type="Pfam" id="PF04134">
    <property type="entry name" value="DCC1-like"/>
    <property type="match status" value="1"/>
</dbReference>
<evidence type="ECO:0000313" key="2">
    <source>
        <dbReference type="Proteomes" id="UP000219994"/>
    </source>
</evidence>
<dbReference type="InterPro" id="IPR007263">
    <property type="entry name" value="DCC1-like"/>
</dbReference>
<evidence type="ECO:0000313" key="1">
    <source>
        <dbReference type="EMBL" id="PDQ36128.1"/>
    </source>
</evidence>
<name>A0A2A6FU00_9MICO</name>
<reference evidence="2" key="1">
    <citation type="submission" date="2017-03" db="EMBL/GenBank/DDBJ databases">
        <authorList>
            <person name="Lund M.B."/>
        </authorList>
    </citation>
    <scope>NUCLEOTIDE SEQUENCE [LARGE SCALE GENOMIC DNA]</scope>
</reference>
<sequence length="126" mass="13935">MEELPSLPVLIFDGDCGFCTASVNWLLTHLPHEFRAIPFQWYPYGEHGLTDEDVAAKVWFVDASGDPLGGHLAVGALLSAQPGGWKLLSYLIRIPPTRWLAALGYWFVARNRYRLPGGTPACAVPR</sequence>
<comment type="caution">
    <text evidence="1">The sequence shown here is derived from an EMBL/GenBank/DDBJ whole genome shotgun (WGS) entry which is preliminary data.</text>
</comment>
<dbReference type="GO" id="GO:0015035">
    <property type="term" value="F:protein-disulfide reductase activity"/>
    <property type="evidence" value="ECO:0007669"/>
    <property type="project" value="InterPro"/>
</dbReference>
<organism evidence="1 2">
    <name type="scientific">Candidatus Lumbricidiphila eiseniae</name>
    <dbReference type="NCBI Taxonomy" id="1969409"/>
    <lineage>
        <taxon>Bacteria</taxon>
        <taxon>Bacillati</taxon>
        <taxon>Actinomycetota</taxon>
        <taxon>Actinomycetes</taxon>
        <taxon>Micrococcales</taxon>
        <taxon>Microbacteriaceae</taxon>
        <taxon>Candidatus Lumbricidiphila</taxon>
    </lineage>
</organism>
<dbReference type="AlphaFoldDB" id="A0A2A6FU00"/>